<evidence type="ECO:0000313" key="1">
    <source>
        <dbReference type="EMBL" id="MCE5169634.1"/>
    </source>
</evidence>
<dbReference type="RefSeq" id="WP_233696551.1">
    <property type="nucleotide sequence ID" value="NZ_JAJNBZ010000005.1"/>
</dbReference>
<evidence type="ECO:0000313" key="2">
    <source>
        <dbReference type="Proteomes" id="UP001199916"/>
    </source>
</evidence>
<protein>
    <recommendedName>
        <fullName evidence="3">DUF2479 domain-containing protein</fullName>
    </recommendedName>
</protein>
<sequence length="384" mass="43106">MPEIKTYLELNDPVTTIWRSGTPDDPYKDRMDSLPIINNQITLLEIPSHGHKVMIEGFTEIDQERFTNRSALAPDEFLVNYSNGIMQFHPAHEGKTLLCKYKGKGFILYPASRIYAMVSRSPDVVQTLQDIIDEMLHRLQETNTAIVDLKQVIKNAEEATHAANMASDNANQAADDAKLATEKALHAYNTTTLVFKPPVADMKELTNTYPYPQVGWTVQTYKDGMRYRFDGKSWIPIDIFGKSIQVVSEHADGLMSVAEHVKLKSIPLDVKDRVIVFCLPSSLFQGVQSVIAKFPFKGEITSVEAICSVPGDSDTEIQIEKTADLVKWSSILSHNIHFKPHEFFDDRTSTVSSSNVNVGDMFRLNVVKQGGNIQNVTVEMVVRI</sequence>
<accession>A0ABS8YEG2</accession>
<gene>
    <name evidence="1" type="ORF">LQV63_09945</name>
</gene>
<organism evidence="1 2">
    <name type="scientific">Paenibacillus profundus</name>
    <dbReference type="NCBI Taxonomy" id="1173085"/>
    <lineage>
        <taxon>Bacteria</taxon>
        <taxon>Bacillati</taxon>
        <taxon>Bacillota</taxon>
        <taxon>Bacilli</taxon>
        <taxon>Bacillales</taxon>
        <taxon>Paenibacillaceae</taxon>
        <taxon>Paenibacillus</taxon>
    </lineage>
</organism>
<comment type="caution">
    <text evidence="1">The sequence shown here is derived from an EMBL/GenBank/DDBJ whole genome shotgun (WGS) entry which is preliminary data.</text>
</comment>
<dbReference type="EMBL" id="JAJNBZ010000005">
    <property type="protein sequence ID" value="MCE5169634.1"/>
    <property type="molecule type" value="Genomic_DNA"/>
</dbReference>
<proteinExistence type="predicted"/>
<name>A0ABS8YEG2_9BACL</name>
<reference evidence="1 2" key="1">
    <citation type="submission" date="2021-11" db="EMBL/GenBank/DDBJ databases">
        <title>Draft genome sequence of Paenibacillus profundus YoMME, a new Gram-positive bacteria with exoelectrogenic properties.</title>
        <authorList>
            <person name="Hubenova Y."/>
            <person name="Hubenova E."/>
            <person name="Manasiev Y."/>
            <person name="Peykov S."/>
            <person name="Mitov M."/>
        </authorList>
    </citation>
    <scope>NUCLEOTIDE SEQUENCE [LARGE SCALE GENOMIC DNA]</scope>
    <source>
        <strain evidence="1 2">YoMME</strain>
    </source>
</reference>
<dbReference type="Proteomes" id="UP001199916">
    <property type="component" value="Unassembled WGS sequence"/>
</dbReference>
<evidence type="ECO:0008006" key="3">
    <source>
        <dbReference type="Google" id="ProtNLM"/>
    </source>
</evidence>
<keyword evidence="2" id="KW-1185">Reference proteome</keyword>